<keyword evidence="8" id="KW-1185">Reference proteome</keyword>
<sequence length="1034" mass="113633">MQGAADTSEAGRTGPEQIGTSRWRGPVPWLIACGALLIAAIVVGTIVMASDFRARTIDNNERELENTVLLLSRHFAQQFEDAETAVSHAIRRMSLGSISSPDEFRARMSQPDIREMLQSQVSGLSYMGDLTVVGADGNFVNWSSSDPLPTINVADRAYFKDLRSASQPNAFVITPVVSRVTSGWATIVAHRLSAANGEFLGLLTRRVDPHTYEKFLESMALGKGSSITLFHTDGAMLARYPHDEALMGARLGNADLLKEIPGDGVGTSRITGPVDDSEKIAAGARVGRFPLIIAANRTVDDALADWRSQMVLLVAAATLAVLVIAVTFSLMIRQIVRQNRIARHQLEDEKQRVETALDNMTQGLISFDADACVVMFNHRFVDLLGLSPDVIKPGVHLTEVVAHCKARGAFSGDVAEFCADVIDRAATGGTSQMVAEGRSGRFFNVIDKPLASGGWVTTIEDISAQRRLEQERDRNYAFLREIIDHIPSHIMVKDVRDRRYVLVNRSTEQGFGLPRESIVGKTAFDLLPRSTAEKVTADDDRALEHADGLFLGEHPWQTPALGLRYITSRRITVEDESHRPRYLINVIEDITERRLADEKIAHLAHFDALTELPNRVLFRERIDEELERARHGTFFALLYIDVDEFKGINDSLGHHVGDELLKTIARRIESCLGPEDMVARLGGDEFAVLLTTVADRDEVIVAAREILETIRKPYRCLGHQLSTDASIGIALAPQDGIERDLLTKNADLAMYAAKASGRRTFRFFEPSMDETARARLQLQQDLRRAVTEGQFELHYQPLLGFTENVMTGCEALLRWRHPERGMVPPLDFIPLAEDTGLINEIGDWVMRTACLEAASWPADIRIAVNVSPVQLKSATLALRIANALSASGLAPERLEIEITEAVLISDDDVALGILHQLHDMGVRIALDDFGTGYSSLSYLKRFPFDKIKIDRCFVNDLGASGSSAIIQAVVSIAAASNMTTTAEGVETGAQQSALRQLGCTEMQGYLFSAPKPAAELRKLFAPEAATAEDLQAAG</sequence>
<dbReference type="InterPro" id="IPR043128">
    <property type="entry name" value="Rev_trsase/Diguanyl_cyclase"/>
</dbReference>
<dbReference type="PROSITE" id="PS50887">
    <property type="entry name" value="GGDEF"/>
    <property type="match status" value="1"/>
</dbReference>
<dbReference type="InterPro" id="IPR035965">
    <property type="entry name" value="PAS-like_dom_sf"/>
</dbReference>
<dbReference type="SUPFAM" id="SSF55073">
    <property type="entry name" value="Nucleotide cyclase"/>
    <property type="match status" value="1"/>
</dbReference>
<dbReference type="Pfam" id="PF22588">
    <property type="entry name" value="dCache_1_like"/>
    <property type="match status" value="1"/>
</dbReference>
<evidence type="ECO:0000259" key="4">
    <source>
        <dbReference type="PROSITE" id="PS50112"/>
    </source>
</evidence>
<dbReference type="InterPro" id="IPR000160">
    <property type="entry name" value="GGDEF_dom"/>
</dbReference>
<dbReference type="SUPFAM" id="SSF55785">
    <property type="entry name" value="PYP-like sensor domain (PAS domain)"/>
    <property type="match status" value="2"/>
</dbReference>
<feature type="domain" description="PAS" evidence="4">
    <location>
        <begin position="349"/>
        <end position="389"/>
    </location>
</feature>
<dbReference type="InterPro" id="IPR052155">
    <property type="entry name" value="Biofilm_reg_signaling"/>
</dbReference>
<feature type="transmembrane region" description="Helical" evidence="3">
    <location>
        <begin position="29"/>
        <end position="49"/>
    </location>
</feature>
<feature type="domain" description="PAS" evidence="4">
    <location>
        <begin position="475"/>
        <end position="546"/>
    </location>
</feature>
<dbReference type="NCBIfam" id="TIGR00254">
    <property type="entry name" value="GGDEF"/>
    <property type="match status" value="1"/>
</dbReference>
<dbReference type="InterPro" id="IPR013656">
    <property type="entry name" value="PAS_4"/>
</dbReference>
<dbReference type="PANTHER" id="PTHR44757:SF2">
    <property type="entry name" value="BIOFILM ARCHITECTURE MAINTENANCE PROTEIN MBAA"/>
    <property type="match status" value="1"/>
</dbReference>
<dbReference type="Pfam" id="PF00990">
    <property type="entry name" value="GGDEF"/>
    <property type="match status" value="1"/>
</dbReference>
<keyword evidence="3" id="KW-0812">Transmembrane</keyword>
<evidence type="ECO:0000256" key="2">
    <source>
        <dbReference type="SAM" id="MobiDB-lite"/>
    </source>
</evidence>
<organism evidence="7 8">
    <name type="scientific">Bradyrhizobium aeschynomenes</name>
    <dbReference type="NCBI Taxonomy" id="2734909"/>
    <lineage>
        <taxon>Bacteria</taxon>
        <taxon>Pseudomonadati</taxon>
        <taxon>Pseudomonadota</taxon>
        <taxon>Alphaproteobacteria</taxon>
        <taxon>Hyphomicrobiales</taxon>
        <taxon>Nitrobacteraceae</taxon>
        <taxon>Bradyrhizobium</taxon>
    </lineage>
</organism>
<protein>
    <submittedName>
        <fullName evidence="7">EAL domain-containing protein</fullName>
    </submittedName>
</protein>
<dbReference type="InterPro" id="IPR035919">
    <property type="entry name" value="EAL_sf"/>
</dbReference>
<dbReference type="SMART" id="SM00052">
    <property type="entry name" value="EAL"/>
    <property type="match status" value="1"/>
</dbReference>
<dbReference type="NCBIfam" id="TIGR00229">
    <property type="entry name" value="sensory_box"/>
    <property type="match status" value="1"/>
</dbReference>
<feature type="coiled-coil region" evidence="1">
    <location>
        <begin position="332"/>
        <end position="363"/>
    </location>
</feature>
<dbReference type="InterPro" id="IPR000014">
    <property type="entry name" value="PAS"/>
</dbReference>
<evidence type="ECO:0000256" key="1">
    <source>
        <dbReference type="SAM" id="Coils"/>
    </source>
</evidence>
<dbReference type="CDD" id="cd01949">
    <property type="entry name" value="GGDEF"/>
    <property type="match status" value="1"/>
</dbReference>
<feature type="transmembrane region" description="Helical" evidence="3">
    <location>
        <begin position="311"/>
        <end position="332"/>
    </location>
</feature>
<dbReference type="InterPro" id="IPR029787">
    <property type="entry name" value="Nucleotide_cyclase"/>
</dbReference>
<feature type="domain" description="EAL" evidence="5">
    <location>
        <begin position="775"/>
        <end position="1024"/>
    </location>
</feature>
<comment type="caution">
    <text evidence="7">The sequence shown here is derived from an EMBL/GenBank/DDBJ whole genome shotgun (WGS) entry which is preliminary data.</text>
</comment>
<dbReference type="SMART" id="SM00091">
    <property type="entry name" value="PAS"/>
    <property type="match status" value="2"/>
</dbReference>
<dbReference type="Pfam" id="PF00563">
    <property type="entry name" value="EAL"/>
    <property type="match status" value="1"/>
</dbReference>
<name>A0ABX2CB17_9BRAD</name>
<dbReference type="SMART" id="SM00267">
    <property type="entry name" value="GGDEF"/>
    <property type="match status" value="1"/>
</dbReference>
<dbReference type="SUPFAM" id="SSF141868">
    <property type="entry name" value="EAL domain-like"/>
    <property type="match status" value="1"/>
</dbReference>
<feature type="region of interest" description="Disordered" evidence="2">
    <location>
        <begin position="1"/>
        <end position="20"/>
    </location>
</feature>
<evidence type="ECO:0000259" key="5">
    <source>
        <dbReference type="PROSITE" id="PS50883"/>
    </source>
</evidence>
<evidence type="ECO:0000259" key="6">
    <source>
        <dbReference type="PROSITE" id="PS50887"/>
    </source>
</evidence>
<accession>A0ABX2CB17</accession>
<gene>
    <name evidence="7" type="ORF">HL667_10540</name>
</gene>
<keyword evidence="1" id="KW-0175">Coiled coil</keyword>
<dbReference type="InterPro" id="IPR054327">
    <property type="entry name" value="His-kinase-like_sensor"/>
</dbReference>
<dbReference type="CDD" id="cd12914">
    <property type="entry name" value="PDC1_DGC_like"/>
    <property type="match status" value="1"/>
</dbReference>
<dbReference type="Pfam" id="PF08448">
    <property type="entry name" value="PAS_4"/>
    <property type="match status" value="1"/>
</dbReference>
<reference evidence="7" key="1">
    <citation type="submission" date="2020-05" db="EMBL/GenBank/DDBJ databases">
        <title>Nod-independent and nitrogen-fixing Bradyrhizobium aeschynomene sp. nov. isolated from nodules of Aeschynomene indica.</title>
        <authorList>
            <person name="Zhang Z."/>
        </authorList>
    </citation>
    <scope>NUCLEOTIDE SEQUENCE</scope>
    <source>
        <strain evidence="7">83012</strain>
    </source>
</reference>
<dbReference type="CDD" id="cd01948">
    <property type="entry name" value="EAL"/>
    <property type="match status" value="1"/>
</dbReference>
<dbReference type="PROSITE" id="PS50883">
    <property type="entry name" value="EAL"/>
    <property type="match status" value="1"/>
</dbReference>
<dbReference type="Gene3D" id="3.30.450.20">
    <property type="entry name" value="PAS domain"/>
    <property type="match status" value="4"/>
</dbReference>
<keyword evidence="3" id="KW-0472">Membrane</keyword>
<dbReference type="Gene3D" id="3.30.70.270">
    <property type="match status" value="1"/>
</dbReference>
<dbReference type="InterPro" id="IPR001633">
    <property type="entry name" value="EAL_dom"/>
</dbReference>
<dbReference type="Gene3D" id="3.20.20.450">
    <property type="entry name" value="EAL domain"/>
    <property type="match status" value="1"/>
</dbReference>
<keyword evidence="3" id="KW-1133">Transmembrane helix</keyword>
<dbReference type="Proteomes" id="UP000886476">
    <property type="component" value="Unassembled WGS sequence"/>
</dbReference>
<evidence type="ECO:0000256" key="3">
    <source>
        <dbReference type="SAM" id="Phobius"/>
    </source>
</evidence>
<dbReference type="PANTHER" id="PTHR44757">
    <property type="entry name" value="DIGUANYLATE CYCLASE DGCP"/>
    <property type="match status" value="1"/>
</dbReference>
<dbReference type="EMBL" id="JABFDN010000002">
    <property type="protein sequence ID" value="NPU65433.1"/>
    <property type="molecule type" value="Genomic_DNA"/>
</dbReference>
<feature type="domain" description="GGDEF" evidence="6">
    <location>
        <begin position="633"/>
        <end position="766"/>
    </location>
</feature>
<evidence type="ECO:0000313" key="8">
    <source>
        <dbReference type="Proteomes" id="UP000886476"/>
    </source>
</evidence>
<dbReference type="RefSeq" id="WP_172110467.1">
    <property type="nucleotide sequence ID" value="NZ_JABFDN010000002.1"/>
</dbReference>
<dbReference type="Pfam" id="PF12860">
    <property type="entry name" value="PAS_7"/>
    <property type="match status" value="1"/>
</dbReference>
<dbReference type="PROSITE" id="PS50112">
    <property type="entry name" value="PAS"/>
    <property type="match status" value="2"/>
</dbReference>
<proteinExistence type="predicted"/>
<evidence type="ECO:0000313" key="7">
    <source>
        <dbReference type="EMBL" id="NPU65433.1"/>
    </source>
</evidence>
<dbReference type="CDD" id="cd12915">
    <property type="entry name" value="PDC2_DGC_like"/>
    <property type="match status" value="1"/>
</dbReference>